<organism evidence="2 3">
    <name type="scientific">Pelomicrobium methylotrophicum</name>
    <dbReference type="NCBI Taxonomy" id="2602750"/>
    <lineage>
        <taxon>Bacteria</taxon>
        <taxon>Pseudomonadati</taxon>
        <taxon>Pseudomonadota</taxon>
        <taxon>Hydrogenophilia</taxon>
        <taxon>Hydrogenophilia incertae sedis</taxon>
        <taxon>Pelomicrobium</taxon>
    </lineage>
</organism>
<evidence type="ECO:0000256" key="1">
    <source>
        <dbReference type="SAM" id="MobiDB-lite"/>
    </source>
</evidence>
<feature type="compositionally biased region" description="Pro residues" evidence="1">
    <location>
        <begin position="167"/>
        <end position="176"/>
    </location>
</feature>
<dbReference type="EMBL" id="VPFL01000024">
    <property type="protein sequence ID" value="TXF10683.1"/>
    <property type="molecule type" value="Genomic_DNA"/>
</dbReference>
<dbReference type="Pfam" id="PF20621">
    <property type="entry name" value="DUF6806"/>
    <property type="match status" value="1"/>
</dbReference>
<name>A0A5C7EQA4_9PROT</name>
<dbReference type="AlphaFoldDB" id="A0A5C7EQA4"/>
<sequence length="183" mass="20716">MRTEVHVHGNLYLCEGVTRRQVEAALRPWLEYLDVERMDEAKSLEPDQPGIVYHARDGLLEICWTGAVGRTFEQKLEETVQLLGPLTEQAAELELTYYHENGGDETRLIFVGPTPEAIHEAQRRRMVEDVASLLSRHFDEAAVGEVVALVNDLFRREWQSGGREAPAPEPSMPSVPPGRKHLH</sequence>
<evidence type="ECO:0000313" key="3">
    <source>
        <dbReference type="Proteomes" id="UP000321201"/>
    </source>
</evidence>
<dbReference type="InParanoid" id="A0A5C7EQA4"/>
<protein>
    <submittedName>
        <fullName evidence="2">Uncharacterized protein</fullName>
    </submittedName>
</protein>
<reference evidence="2 3" key="1">
    <citation type="submission" date="2019-08" db="EMBL/GenBank/DDBJ databases">
        <title>Pelomicrobium methylotrophicum gen. nov., sp. nov. a moderately thermophilic, facultatively anaerobic, lithoautotrophic and methylotrophic bacterium isolated from a terrestrial mud volcano.</title>
        <authorList>
            <person name="Slobodkina G.B."/>
            <person name="Merkel A.Y."/>
            <person name="Slobodkin A.I."/>
        </authorList>
    </citation>
    <scope>NUCLEOTIDE SEQUENCE [LARGE SCALE GENOMIC DNA]</scope>
    <source>
        <strain evidence="2 3">SM250</strain>
    </source>
</reference>
<comment type="caution">
    <text evidence="2">The sequence shown here is derived from an EMBL/GenBank/DDBJ whole genome shotgun (WGS) entry which is preliminary data.</text>
</comment>
<feature type="region of interest" description="Disordered" evidence="1">
    <location>
        <begin position="160"/>
        <end position="183"/>
    </location>
</feature>
<dbReference type="OrthoDB" id="8536242at2"/>
<dbReference type="Proteomes" id="UP000321201">
    <property type="component" value="Unassembled WGS sequence"/>
</dbReference>
<dbReference type="InterPro" id="IPR046545">
    <property type="entry name" value="DUF6806"/>
</dbReference>
<proteinExistence type="predicted"/>
<accession>A0A5C7EQA4</accession>
<keyword evidence="3" id="KW-1185">Reference proteome</keyword>
<gene>
    <name evidence="2" type="ORF">FR698_14170</name>
</gene>
<dbReference type="RefSeq" id="WP_147800856.1">
    <property type="nucleotide sequence ID" value="NZ_VPFL01000024.1"/>
</dbReference>
<evidence type="ECO:0000313" key="2">
    <source>
        <dbReference type="EMBL" id="TXF10683.1"/>
    </source>
</evidence>